<evidence type="ECO:0000313" key="3">
    <source>
        <dbReference type="Proteomes" id="UP000604473"/>
    </source>
</evidence>
<dbReference type="SUPFAM" id="SSF100950">
    <property type="entry name" value="NagB/RpiA/CoA transferase-like"/>
    <property type="match status" value="1"/>
</dbReference>
<keyword evidence="3" id="KW-1185">Reference proteome</keyword>
<keyword evidence="1" id="KW-0808">Transferase</keyword>
<sequence length="226" mass="24190">MINKFSQDIAEALADVPDAATVLLGGFGAVGQANLLIEGLLETGVSDLTIVANNAGYGKIGLARLLREGRVRKLICSYPRIVGSTIFEELYGAGKLELELVPQGTLAERMRAAGAGIPAFFTPTGAHTLLSEGKEIRDYNGLPHVLEQALHGDVALIEAWEADRWGNLTYRDAGRNFNPVCAMAAKLTVAQTQHVRELGELNPEHIVTPGIFVDRIVHIPCGDPVG</sequence>
<proteinExistence type="predicted"/>
<protein>
    <submittedName>
        <fullName evidence="2">3-oxoacid CoA-transferase subunit A</fullName>
    </submittedName>
</protein>
<dbReference type="PANTHER" id="PTHR13707:SF60">
    <property type="entry name" value="ACETATE COA-TRANSFERASE SUBUNIT ALPHA"/>
    <property type="match status" value="1"/>
</dbReference>
<dbReference type="EMBL" id="JAESJJ010000013">
    <property type="protein sequence ID" value="MBL3609365.1"/>
    <property type="molecule type" value="Genomic_DNA"/>
</dbReference>
<dbReference type="Proteomes" id="UP000604473">
    <property type="component" value="Unassembled WGS sequence"/>
</dbReference>
<reference evidence="2 3" key="1">
    <citation type="submission" date="2021-01" db="EMBL/GenBank/DDBJ databases">
        <title>Draft genomes of Rhodovulum sulfidophilum.</title>
        <authorList>
            <person name="Guzman M.S."/>
        </authorList>
    </citation>
    <scope>NUCLEOTIDE SEQUENCE [LARGE SCALE GENOMIC DNA]</scope>
    <source>
        <strain evidence="2 3">AB35</strain>
    </source>
</reference>
<dbReference type="RefSeq" id="WP_202249317.1">
    <property type="nucleotide sequence ID" value="NZ_JAESJJ010000013.1"/>
</dbReference>
<dbReference type="InterPro" id="IPR012792">
    <property type="entry name" value="3-oxoacid_CoA-transf_A"/>
</dbReference>
<gene>
    <name evidence="2" type="ORF">JMM60_11245</name>
</gene>
<evidence type="ECO:0000256" key="1">
    <source>
        <dbReference type="ARBA" id="ARBA00022679"/>
    </source>
</evidence>
<organism evidence="2 3">
    <name type="scientific">Rhodovulum sulfidophilum</name>
    <name type="common">Rhodobacter sulfidophilus</name>
    <dbReference type="NCBI Taxonomy" id="35806"/>
    <lineage>
        <taxon>Bacteria</taxon>
        <taxon>Pseudomonadati</taxon>
        <taxon>Pseudomonadota</taxon>
        <taxon>Alphaproteobacteria</taxon>
        <taxon>Rhodobacterales</taxon>
        <taxon>Paracoccaceae</taxon>
        <taxon>Rhodovulum</taxon>
    </lineage>
</organism>
<evidence type="ECO:0000313" key="2">
    <source>
        <dbReference type="EMBL" id="MBL3609365.1"/>
    </source>
</evidence>
<dbReference type="PANTHER" id="PTHR13707">
    <property type="entry name" value="KETOACID-COENZYME A TRANSFERASE"/>
    <property type="match status" value="1"/>
</dbReference>
<dbReference type="Pfam" id="PF01144">
    <property type="entry name" value="CoA_trans"/>
    <property type="match status" value="1"/>
</dbReference>
<dbReference type="SMART" id="SM00882">
    <property type="entry name" value="CoA_trans"/>
    <property type="match status" value="1"/>
</dbReference>
<dbReference type="InterPro" id="IPR037171">
    <property type="entry name" value="NagB/RpiA_transferase-like"/>
</dbReference>
<dbReference type="Gene3D" id="3.40.1080.10">
    <property type="entry name" value="Glutaconate Coenzyme A-transferase"/>
    <property type="match status" value="1"/>
</dbReference>
<comment type="caution">
    <text evidence="2">The sequence shown here is derived from an EMBL/GenBank/DDBJ whole genome shotgun (WGS) entry which is preliminary data.</text>
</comment>
<dbReference type="NCBIfam" id="TIGR02429">
    <property type="entry name" value="pcaI_scoA_fam"/>
    <property type="match status" value="1"/>
</dbReference>
<dbReference type="InterPro" id="IPR004165">
    <property type="entry name" value="CoA_trans_fam_I"/>
</dbReference>
<name>A0ABS1RW54_RHOSU</name>
<accession>A0ABS1RW54</accession>